<feature type="non-terminal residue" evidence="1">
    <location>
        <position position="1"/>
    </location>
</feature>
<reference evidence="1" key="1">
    <citation type="journal article" date="2014" name="Front. Microbiol.">
        <title>High frequency of phylogenetically diverse reductive dehalogenase-homologous genes in deep subseafloor sedimentary metagenomes.</title>
        <authorList>
            <person name="Kawai M."/>
            <person name="Futagami T."/>
            <person name="Toyoda A."/>
            <person name="Takaki Y."/>
            <person name="Nishi S."/>
            <person name="Hori S."/>
            <person name="Arai W."/>
            <person name="Tsubouchi T."/>
            <person name="Morono Y."/>
            <person name="Uchiyama I."/>
            <person name="Ito T."/>
            <person name="Fujiyama A."/>
            <person name="Inagaki F."/>
            <person name="Takami H."/>
        </authorList>
    </citation>
    <scope>NUCLEOTIDE SEQUENCE</scope>
    <source>
        <strain evidence="1">Expedition CK06-06</strain>
    </source>
</reference>
<dbReference type="AlphaFoldDB" id="X1GKC1"/>
<organism evidence="1">
    <name type="scientific">marine sediment metagenome</name>
    <dbReference type="NCBI Taxonomy" id="412755"/>
    <lineage>
        <taxon>unclassified sequences</taxon>
        <taxon>metagenomes</taxon>
        <taxon>ecological metagenomes</taxon>
    </lineage>
</organism>
<evidence type="ECO:0000313" key="1">
    <source>
        <dbReference type="EMBL" id="GAH42044.1"/>
    </source>
</evidence>
<name>X1GKC1_9ZZZZ</name>
<accession>X1GKC1</accession>
<gene>
    <name evidence="1" type="ORF">S03H2_14107</name>
</gene>
<sequence length="47" mass="5398">VGIDLCMMFHPVAAKHVKEITSQFFAEVPKVLDDKGYYDWVSANLKR</sequence>
<protein>
    <submittedName>
        <fullName evidence="1">Uncharacterized protein</fullName>
    </submittedName>
</protein>
<proteinExistence type="predicted"/>
<comment type="caution">
    <text evidence="1">The sequence shown here is derived from an EMBL/GenBank/DDBJ whole genome shotgun (WGS) entry which is preliminary data.</text>
</comment>
<dbReference type="EMBL" id="BARU01007155">
    <property type="protein sequence ID" value="GAH42044.1"/>
    <property type="molecule type" value="Genomic_DNA"/>
</dbReference>